<keyword evidence="2" id="KW-1185">Reference proteome</keyword>
<accession>A0A918RSE1</accession>
<dbReference type="Proteomes" id="UP000623010">
    <property type="component" value="Unassembled WGS sequence"/>
</dbReference>
<reference evidence="1" key="1">
    <citation type="journal article" date="2014" name="Int. J. Syst. Evol. Microbiol.">
        <title>Complete genome sequence of Corynebacterium casei LMG S-19264T (=DSM 44701T), isolated from a smear-ripened cheese.</title>
        <authorList>
            <consortium name="US DOE Joint Genome Institute (JGI-PGF)"/>
            <person name="Walter F."/>
            <person name="Albersmeier A."/>
            <person name="Kalinowski J."/>
            <person name="Ruckert C."/>
        </authorList>
    </citation>
    <scope>NUCLEOTIDE SEQUENCE</scope>
    <source>
        <strain evidence="1">JCM 5016</strain>
    </source>
</reference>
<dbReference type="EMBL" id="BMWH01000027">
    <property type="protein sequence ID" value="GHA07948.1"/>
    <property type="molecule type" value="Genomic_DNA"/>
</dbReference>
<dbReference type="RefSeq" id="WP_190060084.1">
    <property type="nucleotide sequence ID" value="NZ_BMWH01000027.1"/>
</dbReference>
<protein>
    <submittedName>
        <fullName evidence="1">Uncharacterized protein</fullName>
    </submittedName>
</protein>
<name>A0A918RSE1_9ACTN</name>
<sequence length="51" mass="5709">MDELKRVYMKAHLRLATATPSRSGVHFHDDASRAGKIYIGYGGPFLTNTRT</sequence>
<evidence type="ECO:0000313" key="2">
    <source>
        <dbReference type="Proteomes" id="UP000623010"/>
    </source>
</evidence>
<gene>
    <name evidence="1" type="ORF">GCM10010389_54030</name>
</gene>
<reference evidence="1" key="2">
    <citation type="submission" date="2020-09" db="EMBL/GenBank/DDBJ databases">
        <authorList>
            <person name="Sun Q."/>
            <person name="Ohkuma M."/>
        </authorList>
    </citation>
    <scope>NUCLEOTIDE SEQUENCE</scope>
    <source>
        <strain evidence="1">JCM 5016</strain>
    </source>
</reference>
<organism evidence="1 2">
    <name type="scientific">Streptomyces echinoruber</name>
    <dbReference type="NCBI Taxonomy" id="68898"/>
    <lineage>
        <taxon>Bacteria</taxon>
        <taxon>Bacillati</taxon>
        <taxon>Actinomycetota</taxon>
        <taxon>Actinomycetes</taxon>
        <taxon>Kitasatosporales</taxon>
        <taxon>Streptomycetaceae</taxon>
        <taxon>Streptomyces</taxon>
    </lineage>
</organism>
<evidence type="ECO:0000313" key="1">
    <source>
        <dbReference type="EMBL" id="GHA07948.1"/>
    </source>
</evidence>
<comment type="caution">
    <text evidence="1">The sequence shown here is derived from an EMBL/GenBank/DDBJ whole genome shotgun (WGS) entry which is preliminary data.</text>
</comment>
<proteinExistence type="predicted"/>
<dbReference type="AlphaFoldDB" id="A0A918RSE1"/>